<dbReference type="CDD" id="cd01998">
    <property type="entry name" value="MnmA_TRMU-like"/>
    <property type="match status" value="1"/>
</dbReference>
<dbReference type="HAMAP" id="MF_00144">
    <property type="entry name" value="tRNA_thiouridyl_MnmA"/>
    <property type="match status" value="1"/>
</dbReference>
<dbReference type="GO" id="GO:0061708">
    <property type="term" value="F:tRNA-5-taurinomethyluridine 2-sulfurtransferase"/>
    <property type="evidence" value="ECO:0007669"/>
    <property type="project" value="UniProtKB-EC"/>
</dbReference>
<sequence length="358" mass="39913">MKIAVLLSGGVDSAVALKLLKDQGHQLKAFYLKVWLEDELSFLGNCPWEEDLSYATAVCDALSVPLEVVSLQRDYWQLVVSYVIDQIRKGNTPNPDMLCNSTIKFGRFLDMFGDQFDFIASGHYAKTEHADNDTFLMTSADPVKDQTYFLAALNRAQLKKCLFPIGDMTKAQVRDYAHAQKLCNAKRKDSQGICFLGKIKFSDFLKHHFGEKTGDIVQMETGAVLGQHRGYWYFTIGQRRGLGLGSGPWYVVKKDVLGNRVYVSNKIVSQKVNTIKIDQCNWLYSKEALLQLTSCGKPLQPPLAQSLLPKEGWCHLLGGDHGVAMGQFAVFYSGKYCLGSGVIAHACVGNPEKKEMVC</sequence>
<keyword evidence="10" id="KW-1015">Disulfide bond</keyword>
<evidence type="ECO:0000256" key="8">
    <source>
        <dbReference type="ARBA" id="ARBA00022840"/>
    </source>
</evidence>
<dbReference type="Pfam" id="PF20259">
    <property type="entry name" value="tRNA_Me_trans_M"/>
    <property type="match status" value="1"/>
</dbReference>
<dbReference type="PANTHER" id="PTHR43052:SF1">
    <property type="entry name" value="TRNA-5-TAURINOMETHYLURIDINE 2-SULFURTRANSFERASE"/>
    <property type="match status" value="1"/>
</dbReference>
<protein>
    <recommendedName>
        <fullName evidence="3">tRNA-5-taurinomethyluridine 2-sulfurtransferase</fullName>
        <ecNumber evidence="3">2.8.1.14</ecNumber>
    </recommendedName>
</protein>
<dbReference type="InterPro" id="IPR023382">
    <property type="entry name" value="MnmA-like_central_sf"/>
</dbReference>
<keyword evidence="8" id="KW-0067">ATP-binding</keyword>
<dbReference type="EMBL" id="JH817591">
    <property type="protein sequence ID" value="EKC29197.1"/>
    <property type="molecule type" value="Genomic_DNA"/>
</dbReference>
<keyword evidence="4" id="KW-0820">tRNA-binding</keyword>
<evidence type="ECO:0000256" key="6">
    <source>
        <dbReference type="ARBA" id="ARBA00022694"/>
    </source>
</evidence>
<organism evidence="14">
    <name type="scientific">Magallana gigas</name>
    <name type="common">Pacific oyster</name>
    <name type="synonym">Crassostrea gigas</name>
    <dbReference type="NCBI Taxonomy" id="29159"/>
    <lineage>
        <taxon>Eukaryota</taxon>
        <taxon>Metazoa</taxon>
        <taxon>Spiralia</taxon>
        <taxon>Lophotrochozoa</taxon>
        <taxon>Mollusca</taxon>
        <taxon>Bivalvia</taxon>
        <taxon>Autobranchia</taxon>
        <taxon>Pteriomorphia</taxon>
        <taxon>Ostreida</taxon>
        <taxon>Ostreoidea</taxon>
        <taxon>Ostreidae</taxon>
        <taxon>Magallana</taxon>
    </lineage>
</organism>
<keyword evidence="7" id="KW-0547">Nucleotide-binding</keyword>
<dbReference type="Pfam" id="PF20258">
    <property type="entry name" value="tRNA_Me_trans_C"/>
    <property type="match status" value="1"/>
</dbReference>
<feature type="domain" description="tRNA-specific 2-thiouridylase MnmA-like C-terminal" evidence="12">
    <location>
        <begin position="275"/>
        <end position="343"/>
    </location>
</feature>
<evidence type="ECO:0000256" key="2">
    <source>
        <dbReference type="ARBA" id="ARBA00006191"/>
    </source>
</evidence>
<dbReference type="InterPro" id="IPR014729">
    <property type="entry name" value="Rossmann-like_a/b/a_fold"/>
</dbReference>
<reference evidence="14" key="1">
    <citation type="journal article" date="2012" name="Nature">
        <title>The oyster genome reveals stress adaptation and complexity of shell formation.</title>
        <authorList>
            <person name="Zhang G."/>
            <person name="Fang X."/>
            <person name="Guo X."/>
            <person name="Li L."/>
            <person name="Luo R."/>
            <person name="Xu F."/>
            <person name="Yang P."/>
            <person name="Zhang L."/>
            <person name="Wang X."/>
            <person name="Qi H."/>
            <person name="Xiong Z."/>
            <person name="Que H."/>
            <person name="Xie Y."/>
            <person name="Holland P.W."/>
            <person name="Paps J."/>
            <person name="Zhu Y."/>
            <person name="Wu F."/>
            <person name="Chen Y."/>
            <person name="Wang J."/>
            <person name="Peng C."/>
            <person name="Meng J."/>
            <person name="Yang L."/>
            <person name="Liu J."/>
            <person name="Wen B."/>
            <person name="Zhang N."/>
            <person name="Huang Z."/>
            <person name="Zhu Q."/>
            <person name="Feng Y."/>
            <person name="Mount A."/>
            <person name="Hedgecock D."/>
            <person name="Xu Z."/>
            <person name="Liu Y."/>
            <person name="Domazet-Loso T."/>
            <person name="Du Y."/>
            <person name="Sun X."/>
            <person name="Zhang S."/>
            <person name="Liu B."/>
            <person name="Cheng P."/>
            <person name="Jiang X."/>
            <person name="Li J."/>
            <person name="Fan D."/>
            <person name="Wang W."/>
            <person name="Fu W."/>
            <person name="Wang T."/>
            <person name="Wang B."/>
            <person name="Zhang J."/>
            <person name="Peng Z."/>
            <person name="Li Y."/>
            <person name="Li N."/>
            <person name="Wang J."/>
            <person name="Chen M."/>
            <person name="He Y."/>
            <person name="Tan F."/>
            <person name="Song X."/>
            <person name="Zheng Q."/>
            <person name="Huang R."/>
            <person name="Yang H."/>
            <person name="Du X."/>
            <person name="Chen L."/>
            <person name="Yang M."/>
            <person name="Gaffney P.M."/>
            <person name="Wang S."/>
            <person name="Luo L."/>
            <person name="She Z."/>
            <person name="Ming Y."/>
            <person name="Huang W."/>
            <person name="Zhang S."/>
            <person name="Huang B."/>
            <person name="Zhang Y."/>
            <person name="Qu T."/>
            <person name="Ni P."/>
            <person name="Miao G."/>
            <person name="Wang J."/>
            <person name="Wang Q."/>
            <person name="Steinberg C.E."/>
            <person name="Wang H."/>
            <person name="Li N."/>
            <person name="Qian L."/>
            <person name="Zhang G."/>
            <person name="Li Y."/>
            <person name="Yang H."/>
            <person name="Liu X."/>
            <person name="Wang J."/>
            <person name="Yin Y."/>
            <person name="Wang J."/>
        </authorList>
    </citation>
    <scope>NUCLEOTIDE SEQUENCE [LARGE SCALE GENOMIC DNA]</scope>
    <source>
        <strain evidence="14">05x7-T-G4-1.051#20</strain>
    </source>
</reference>
<comment type="function">
    <text evidence="1">Catalyzes the 2-thiolation of uridine at the wobble position (U34) of mitochondrial tRNA(Lys), tRNA(Glu) and tRNA(Gln). Required for the formation of 5-taurinomethyl-2-thiouridine (tm5s2U) of mitochondrial tRNA(Lys), tRNA(Glu), and tRNA(Gln) at the wobble position. ATP is required to activate the C2 atom of the wobble base.</text>
</comment>
<evidence type="ECO:0000256" key="4">
    <source>
        <dbReference type="ARBA" id="ARBA00022555"/>
    </source>
</evidence>
<keyword evidence="6" id="KW-0819">tRNA processing</keyword>
<evidence type="ECO:0000259" key="12">
    <source>
        <dbReference type="Pfam" id="PF20258"/>
    </source>
</evidence>
<dbReference type="Gene3D" id="3.40.50.620">
    <property type="entry name" value="HUPs"/>
    <property type="match status" value="1"/>
</dbReference>
<evidence type="ECO:0000256" key="9">
    <source>
        <dbReference type="ARBA" id="ARBA00022884"/>
    </source>
</evidence>
<dbReference type="EC" id="2.8.1.14" evidence="3"/>
<dbReference type="PANTHER" id="PTHR43052">
    <property type="match status" value="1"/>
</dbReference>
<gene>
    <name evidence="14" type="ORF">CGI_10002063</name>
</gene>
<dbReference type="Gene3D" id="2.30.30.280">
    <property type="entry name" value="Adenine nucleotide alpha hydrolases-like domains"/>
    <property type="match status" value="1"/>
</dbReference>
<evidence type="ECO:0000313" key="14">
    <source>
        <dbReference type="EMBL" id="EKC29197.1"/>
    </source>
</evidence>
<evidence type="ECO:0000256" key="3">
    <source>
        <dbReference type="ARBA" id="ARBA00011953"/>
    </source>
</evidence>
<evidence type="ECO:0000256" key="7">
    <source>
        <dbReference type="ARBA" id="ARBA00022741"/>
    </source>
</evidence>
<proteinExistence type="inferred from homology"/>
<dbReference type="InterPro" id="IPR004506">
    <property type="entry name" value="MnmA-like"/>
</dbReference>
<dbReference type="InParanoid" id="K1PY75"/>
<dbReference type="InterPro" id="IPR046884">
    <property type="entry name" value="MnmA-like_central"/>
</dbReference>
<evidence type="ECO:0000256" key="10">
    <source>
        <dbReference type="ARBA" id="ARBA00023157"/>
    </source>
</evidence>
<dbReference type="InterPro" id="IPR046885">
    <property type="entry name" value="MnmA-like_C"/>
</dbReference>
<feature type="domain" description="tRNA-specific 2-thiouridylase MnmA-like central" evidence="13">
    <location>
        <begin position="203"/>
        <end position="264"/>
    </location>
</feature>
<keyword evidence="5" id="KW-0808">Transferase</keyword>
<dbReference type="FunFam" id="2.30.30.280:FF:000001">
    <property type="entry name" value="tRNA-specific 2-thiouridylase MnmA"/>
    <property type="match status" value="1"/>
</dbReference>
<dbReference type="HOGENOM" id="CLU_035188_1_0_1"/>
<dbReference type="NCBIfam" id="TIGR00420">
    <property type="entry name" value="trmU"/>
    <property type="match status" value="1"/>
</dbReference>
<evidence type="ECO:0000256" key="11">
    <source>
        <dbReference type="ARBA" id="ARBA00049564"/>
    </source>
</evidence>
<dbReference type="GO" id="GO:0005524">
    <property type="term" value="F:ATP binding"/>
    <property type="evidence" value="ECO:0007669"/>
    <property type="project" value="UniProtKB-KW"/>
</dbReference>
<accession>K1PY75</accession>
<evidence type="ECO:0000256" key="5">
    <source>
        <dbReference type="ARBA" id="ARBA00022679"/>
    </source>
</evidence>
<dbReference type="NCBIfam" id="NF001138">
    <property type="entry name" value="PRK00143.1"/>
    <property type="match status" value="1"/>
</dbReference>
<evidence type="ECO:0000256" key="1">
    <source>
        <dbReference type="ARBA" id="ARBA00003986"/>
    </source>
</evidence>
<dbReference type="Pfam" id="PF03054">
    <property type="entry name" value="tRNA_Me_trans"/>
    <property type="match status" value="1"/>
</dbReference>
<dbReference type="GO" id="GO:0008033">
    <property type="term" value="P:tRNA processing"/>
    <property type="evidence" value="ECO:0007669"/>
    <property type="project" value="UniProtKB-KW"/>
</dbReference>
<comment type="similarity">
    <text evidence="2">Belongs to the MnmA/TRMU family.</text>
</comment>
<name>K1PY75_MAGGI</name>
<keyword evidence="9" id="KW-0694">RNA-binding</keyword>
<dbReference type="InterPro" id="IPR051305">
    <property type="entry name" value="tRNA_2-thiouridylase_MnmA"/>
</dbReference>
<dbReference type="SUPFAM" id="SSF52402">
    <property type="entry name" value="Adenine nucleotide alpha hydrolases-like"/>
    <property type="match status" value="1"/>
</dbReference>
<dbReference type="GO" id="GO:0000049">
    <property type="term" value="F:tRNA binding"/>
    <property type="evidence" value="ECO:0007669"/>
    <property type="project" value="UniProtKB-KW"/>
</dbReference>
<dbReference type="Gene3D" id="2.40.30.10">
    <property type="entry name" value="Translation factors"/>
    <property type="match status" value="1"/>
</dbReference>
<comment type="catalytic activity">
    <reaction evidence="11">
        <text>5-taurinomethyluridine(34) in tRNA + S-sulfanyl-L-cysteinyl-[protein] + AH2 + ATP = 5-taurinomethyl-2-thiouridine(34) in tRNA + L-cysteinyl-[protein] + A + AMP + diphosphate + H(+)</text>
        <dbReference type="Rhea" id="RHEA:47040"/>
        <dbReference type="Rhea" id="RHEA-COMP:10131"/>
        <dbReference type="Rhea" id="RHEA-COMP:11726"/>
        <dbReference type="Rhea" id="RHEA-COMP:11732"/>
        <dbReference type="Rhea" id="RHEA-COMP:11733"/>
        <dbReference type="ChEBI" id="CHEBI:13193"/>
        <dbReference type="ChEBI" id="CHEBI:15378"/>
        <dbReference type="ChEBI" id="CHEBI:17499"/>
        <dbReference type="ChEBI" id="CHEBI:29950"/>
        <dbReference type="ChEBI" id="CHEBI:30616"/>
        <dbReference type="ChEBI" id="CHEBI:33019"/>
        <dbReference type="ChEBI" id="CHEBI:61963"/>
        <dbReference type="ChEBI" id="CHEBI:87171"/>
        <dbReference type="ChEBI" id="CHEBI:87172"/>
        <dbReference type="ChEBI" id="CHEBI:456215"/>
        <dbReference type="EC" id="2.8.1.14"/>
    </reaction>
</comment>
<evidence type="ECO:0000259" key="13">
    <source>
        <dbReference type="Pfam" id="PF20259"/>
    </source>
</evidence>
<dbReference type="AlphaFoldDB" id="K1PY75"/>